<feature type="domain" description="Heterokaryon incompatibility" evidence="1">
    <location>
        <begin position="3"/>
        <end position="71"/>
    </location>
</feature>
<reference evidence="2 3" key="1">
    <citation type="submission" date="2024-04" db="EMBL/GenBank/DDBJ databases">
        <title>Phyllosticta paracitricarpa is synonymous to the EU quarantine fungus P. citricarpa based on phylogenomic analyses.</title>
        <authorList>
            <consortium name="Lawrence Berkeley National Laboratory"/>
            <person name="Van Ingen-Buijs V.A."/>
            <person name="Van Westerhoven A.C."/>
            <person name="Haridas S."/>
            <person name="Skiadas P."/>
            <person name="Martin F."/>
            <person name="Groenewald J.Z."/>
            <person name="Crous P.W."/>
            <person name="Seidl M.F."/>
        </authorList>
    </citation>
    <scope>NUCLEOTIDE SEQUENCE [LARGE SCALE GENOMIC DNA]</scope>
    <source>
        <strain evidence="2 3">CBS 123371</strain>
    </source>
</reference>
<keyword evidence="3" id="KW-1185">Reference proteome</keyword>
<proteinExistence type="predicted"/>
<dbReference type="PANTHER" id="PTHR33112">
    <property type="entry name" value="DOMAIN PROTEIN, PUTATIVE-RELATED"/>
    <property type="match status" value="1"/>
</dbReference>
<evidence type="ECO:0000313" key="2">
    <source>
        <dbReference type="EMBL" id="KAK7522443.1"/>
    </source>
</evidence>
<sequence length="154" mass="17540">MVACHHLGQRYLWVDRLYNLQDDDGTHGHKQAQLNIMVEIYNHASVTLVAATGTDVNFVLSGMSKPLGKTPKAMQLGFPVSLRSIWETCGWTHQEAVISRQLILFTEYDTFVEDEEGAQRPRRTRRPGNISSHLLWTPGLHGWINNCGSKWRPE</sequence>
<dbReference type="Pfam" id="PF06985">
    <property type="entry name" value="HET"/>
    <property type="match status" value="1"/>
</dbReference>
<gene>
    <name evidence="2" type="ORF">IWZ03DRAFT_118747</name>
</gene>
<name>A0ABR1KY96_9PEZI</name>
<comment type="caution">
    <text evidence="2">The sequence shown here is derived from an EMBL/GenBank/DDBJ whole genome shotgun (WGS) entry which is preliminary data.</text>
</comment>
<accession>A0ABR1KY96</accession>
<evidence type="ECO:0000313" key="3">
    <source>
        <dbReference type="Proteomes" id="UP001363622"/>
    </source>
</evidence>
<dbReference type="EMBL" id="JBBPHU010000002">
    <property type="protein sequence ID" value="KAK7522443.1"/>
    <property type="molecule type" value="Genomic_DNA"/>
</dbReference>
<evidence type="ECO:0000259" key="1">
    <source>
        <dbReference type="Pfam" id="PF06985"/>
    </source>
</evidence>
<dbReference type="InterPro" id="IPR010730">
    <property type="entry name" value="HET"/>
</dbReference>
<protein>
    <recommendedName>
        <fullName evidence="1">Heterokaryon incompatibility domain-containing protein</fullName>
    </recommendedName>
</protein>
<dbReference type="Proteomes" id="UP001363622">
    <property type="component" value="Unassembled WGS sequence"/>
</dbReference>
<dbReference type="PANTHER" id="PTHR33112:SF16">
    <property type="entry name" value="HETEROKARYON INCOMPATIBILITY DOMAIN-CONTAINING PROTEIN"/>
    <property type="match status" value="1"/>
</dbReference>
<organism evidence="2 3">
    <name type="scientific">Phyllosticta citriasiana</name>
    <dbReference type="NCBI Taxonomy" id="595635"/>
    <lineage>
        <taxon>Eukaryota</taxon>
        <taxon>Fungi</taxon>
        <taxon>Dikarya</taxon>
        <taxon>Ascomycota</taxon>
        <taxon>Pezizomycotina</taxon>
        <taxon>Dothideomycetes</taxon>
        <taxon>Dothideomycetes incertae sedis</taxon>
        <taxon>Botryosphaeriales</taxon>
        <taxon>Phyllostictaceae</taxon>
        <taxon>Phyllosticta</taxon>
    </lineage>
</organism>